<gene>
    <name evidence="1" type="ORF">J0A66_11405</name>
</gene>
<reference evidence="1" key="1">
    <citation type="submission" date="2021-03" db="EMBL/GenBank/DDBJ databases">
        <title>novel species isolated from a fishpond in China.</title>
        <authorList>
            <person name="Lu H."/>
            <person name="Cai Z."/>
        </authorList>
    </citation>
    <scope>NUCLEOTIDE SEQUENCE</scope>
    <source>
        <strain evidence="1">JCM 30855</strain>
    </source>
</reference>
<evidence type="ECO:0000313" key="1">
    <source>
        <dbReference type="EMBL" id="MBN7825833.1"/>
    </source>
</evidence>
<protein>
    <submittedName>
        <fullName evidence="1">Uncharacterized protein</fullName>
    </submittedName>
</protein>
<dbReference type="Proteomes" id="UP000664654">
    <property type="component" value="Unassembled WGS sequence"/>
</dbReference>
<comment type="caution">
    <text evidence="1">The sequence shown here is derived from an EMBL/GenBank/DDBJ whole genome shotgun (WGS) entry which is preliminary data.</text>
</comment>
<dbReference type="RefSeq" id="WP_206573939.1">
    <property type="nucleotide sequence ID" value="NZ_JAFKCV010000005.1"/>
</dbReference>
<name>A0A939DNM1_9ALTE</name>
<sequence length="73" mass="8449">MKATVNPQKEFRPVTRLTYSDEGLEILNLKIHRSTLERLLRTRQLYLEELSSADSQTAGTLKNLLRQCIQSKC</sequence>
<accession>A0A939DNM1</accession>
<keyword evidence="2" id="KW-1185">Reference proteome</keyword>
<dbReference type="EMBL" id="JAFKCV010000005">
    <property type="protein sequence ID" value="MBN7825833.1"/>
    <property type="molecule type" value="Genomic_DNA"/>
</dbReference>
<organism evidence="1 2">
    <name type="scientific">Bowmanella dokdonensis</name>
    <dbReference type="NCBI Taxonomy" id="751969"/>
    <lineage>
        <taxon>Bacteria</taxon>
        <taxon>Pseudomonadati</taxon>
        <taxon>Pseudomonadota</taxon>
        <taxon>Gammaproteobacteria</taxon>
        <taxon>Alteromonadales</taxon>
        <taxon>Alteromonadaceae</taxon>
        <taxon>Bowmanella</taxon>
    </lineage>
</organism>
<dbReference type="AlphaFoldDB" id="A0A939DNM1"/>
<proteinExistence type="predicted"/>
<evidence type="ECO:0000313" key="2">
    <source>
        <dbReference type="Proteomes" id="UP000664654"/>
    </source>
</evidence>